<dbReference type="EMBL" id="CP003969">
    <property type="protein sequence ID" value="AGP38757.1"/>
    <property type="molecule type" value="Genomic_DNA"/>
</dbReference>
<dbReference type="PATRIC" id="fig|1254432.3.peg.7316"/>
<organism evidence="1 2">
    <name type="scientific">Sorangium cellulosum So0157-2</name>
    <dbReference type="NCBI Taxonomy" id="1254432"/>
    <lineage>
        <taxon>Bacteria</taxon>
        <taxon>Pseudomonadati</taxon>
        <taxon>Myxococcota</taxon>
        <taxon>Polyangia</taxon>
        <taxon>Polyangiales</taxon>
        <taxon>Polyangiaceae</taxon>
        <taxon>Sorangium</taxon>
    </lineage>
</organism>
<dbReference type="STRING" id="1254432.SCE1572_32290"/>
<evidence type="ECO:0000313" key="1">
    <source>
        <dbReference type="EMBL" id="AGP38757.1"/>
    </source>
</evidence>
<dbReference type="InterPro" id="IPR032710">
    <property type="entry name" value="NTF2-like_dom_sf"/>
</dbReference>
<accession>S4XZU4</accession>
<evidence type="ECO:0000313" key="2">
    <source>
        <dbReference type="Proteomes" id="UP000014803"/>
    </source>
</evidence>
<name>S4XZU4_SORCE</name>
<sequence length="240" mass="25733">MARVAAPGPPCPGAASFSVLQRGRRCRSALSVGARARARAPTGPDRLSEIACSEETRPMKKTLLISALSLSLFAAASACYVQGAGAEDLPSPRSLVVDGSLPREQADAEVLAARRFYAFWNTGDERYLDAAIAPTFTDRTLPKGRPQGPTGPAFASKSFRAAVPDLSCEVEQLIVVSDHVVAHLRFRGHFTGTFGDRKGAGQAVDFIATDILRVQNGRITDNWHIEDNLTLFQQLGVVAQ</sequence>
<evidence type="ECO:0008006" key="3">
    <source>
        <dbReference type="Google" id="ProtNLM"/>
    </source>
</evidence>
<dbReference type="Proteomes" id="UP000014803">
    <property type="component" value="Chromosome"/>
</dbReference>
<dbReference type="HOGENOM" id="CLU_100997_0_0_7"/>
<dbReference type="PANTHER" id="PTHR38436:SF1">
    <property type="entry name" value="ESTER CYCLASE"/>
    <property type="match status" value="1"/>
</dbReference>
<dbReference type="Pfam" id="PF07366">
    <property type="entry name" value="SnoaL"/>
    <property type="match status" value="1"/>
</dbReference>
<dbReference type="SUPFAM" id="SSF54427">
    <property type="entry name" value="NTF2-like"/>
    <property type="match status" value="1"/>
</dbReference>
<reference evidence="1 2" key="1">
    <citation type="journal article" date="2013" name="Sci. Rep.">
        <title>Extraordinary expansion of a Sorangium cellulosum genome from an alkaline milieu.</title>
        <authorList>
            <person name="Han K."/>
            <person name="Li Z.F."/>
            <person name="Peng R."/>
            <person name="Zhu L.P."/>
            <person name="Zhou T."/>
            <person name="Wang L.G."/>
            <person name="Li S.G."/>
            <person name="Zhang X.B."/>
            <person name="Hu W."/>
            <person name="Wu Z.H."/>
            <person name="Qin N."/>
            <person name="Li Y.Z."/>
        </authorList>
    </citation>
    <scope>NUCLEOTIDE SEQUENCE [LARGE SCALE GENOMIC DNA]</scope>
    <source>
        <strain evidence="1 2">So0157-2</strain>
    </source>
</reference>
<dbReference type="KEGG" id="scu:SCE1572_32290"/>
<dbReference type="PANTHER" id="PTHR38436">
    <property type="entry name" value="POLYKETIDE CYCLASE SNOAL-LIKE DOMAIN"/>
    <property type="match status" value="1"/>
</dbReference>
<dbReference type="Gene3D" id="3.10.450.50">
    <property type="match status" value="1"/>
</dbReference>
<dbReference type="GO" id="GO:0030638">
    <property type="term" value="P:polyketide metabolic process"/>
    <property type="evidence" value="ECO:0007669"/>
    <property type="project" value="InterPro"/>
</dbReference>
<proteinExistence type="predicted"/>
<gene>
    <name evidence="1" type="ORF">SCE1572_32290</name>
</gene>
<dbReference type="eggNOG" id="COG5485">
    <property type="taxonomic scope" value="Bacteria"/>
</dbReference>
<protein>
    <recommendedName>
        <fullName evidence="3">Ester cyclase</fullName>
    </recommendedName>
</protein>
<dbReference type="InterPro" id="IPR009959">
    <property type="entry name" value="Cyclase_SnoaL-like"/>
</dbReference>
<dbReference type="AlphaFoldDB" id="S4XZU4"/>